<accession>A0A3P5WTB0</accession>
<dbReference type="GO" id="GO:0046872">
    <property type="term" value="F:metal ion binding"/>
    <property type="evidence" value="ECO:0007669"/>
    <property type="project" value="UniProtKB-KW"/>
</dbReference>
<keyword evidence="9" id="KW-1185">Reference proteome</keyword>
<dbReference type="PROSITE" id="PS51462">
    <property type="entry name" value="NUDIX"/>
    <property type="match status" value="1"/>
</dbReference>
<dbReference type="PANTHER" id="PTHR12318">
    <property type="entry name" value="TESTOSTERONE-REGULATED PROTEIN RP2"/>
    <property type="match status" value="1"/>
</dbReference>
<evidence type="ECO:0000256" key="4">
    <source>
        <dbReference type="ARBA" id="ARBA00022801"/>
    </source>
</evidence>
<dbReference type="CDD" id="cd18870">
    <property type="entry name" value="NUDIX_AcylCoAdiphos_Nudt19"/>
    <property type="match status" value="1"/>
</dbReference>
<dbReference type="AlphaFoldDB" id="A0A3P5WTB0"/>
<evidence type="ECO:0000256" key="2">
    <source>
        <dbReference type="ARBA" id="ARBA00001946"/>
    </source>
</evidence>
<dbReference type="PANTHER" id="PTHR12318:SF0">
    <property type="entry name" value="ACYL-COENZYME A DIPHOSPHATASE NUDT19"/>
    <property type="match status" value="1"/>
</dbReference>
<feature type="domain" description="Nudix hydrolase" evidence="7">
    <location>
        <begin position="11"/>
        <end position="183"/>
    </location>
</feature>
<evidence type="ECO:0000256" key="3">
    <source>
        <dbReference type="ARBA" id="ARBA00022723"/>
    </source>
</evidence>
<comment type="cofactor">
    <cofactor evidence="2">
        <name>Mg(2+)</name>
        <dbReference type="ChEBI" id="CHEBI:18420"/>
    </cofactor>
</comment>
<name>A0A3P5WTB0_9MICC</name>
<evidence type="ECO:0000259" key="7">
    <source>
        <dbReference type="PROSITE" id="PS51462"/>
    </source>
</evidence>
<evidence type="ECO:0000313" key="8">
    <source>
        <dbReference type="EMBL" id="VDC22430.1"/>
    </source>
</evidence>
<sequence length="233" mass="25177">MSSGRETQGVLAREAASVILLRDEANGRQVFVQHRVASMDFAANMVVFPGGRVDAVDSVTLPTGQAFPEALLAQHAQAWQHTSLGGELAQDSAARVLSAALREVLEESGVVLPSDLLAPWANWITPVDQPKRFDTFFYAAVLPAELEPRHQTTEASKSGWMGIQEILEAHDAGTLRLMPPTLVLLDELVDPDAALPPASRVVTPVLAEPGAVEKFYSDRRAARQSHLGQETPD</sequence>
<dbReference type="OrthoDB" id="7183442at2"/>
<keyword evidence="5" id="KW-0460">Magnesium</keyword>
<reference evidence="8 9" key="1">
    <citation type="submission" date="2018-11" db="EMBL/GenBank/DDBJ databases">
        <authorList>
            <person name="Criscuolo A."/>
        </authorList>
    </citation>
    <scope>NUCLEOTIDE SEQUENCE [LARGE SCALE GENOMIC DNA]</scope>
    <source>
        <strain evidence="8">AT11b</strain>
    </source>
</reference>
<dbReference type="InterPro" id="IPR000086">
    <property type="entry name" value="NUDIX_hydrolase_dom"/>
</dbReference>
<keyword evidence="3" id="KW-0479">Metal-binding</keyword>
<dbReference type="InterPro" id="IPR039121">
    <property type="entry name" value="NUDT19"/>
</dbReference>
<comment type="cofactor">
    <cofactor evidence="1">
        <name>Mn(2+)</name>
        <dbReference type="ChEBI" id="CHEBI:29035"/>
    </cofactor>
</comment>
<dbReference type="Pfam" id="PF00293">
    <property type="entry name" value="NUDIX"/>
    <property type="match status" value="1"/>
</dbReference>
<dbReference type="RefSeq" id="WP_124090954.1">
    <property type="nucleotide sequence ID" value="NZ_CBCRYA010000025.1"/>
</dbReference>
<dbReference type="Gene3D" id="3.90.79.10">
    <property type="entry name" value="Nucleoside Triphosphate Pyrophosphohydrolase"/>
    <property type="match status" value="2"/>
</dbReference>
<evidence type="ECO:0000256" key="6">
    <source>
        <dbReference type="ARBA" id="ARBA00023211"/>
    </source>
</evidence>
<dbReference type="InterPro" id="IPR015797">
    <property type="entry name" value="NUDIX_hydrolase-like_dom_sf"/>
</dbReference>
<proteinExistence type="predicted"/>
<dbReference type="Proteomes" id="UP000280861">
    <property type="component" value="Unassembled WGS sequence"/>
</dbReference>
<dbReference type="GO" id="GO:0016818">
    <property type="term" value="F:hydrolase activity, acting on acid anhydrides, in phosphorus-containing anhydrides"/>
    <property type="evidence" value="ECO:0007669"/>
    <property type="project" value="InterPro"/>
</dbReference>
<keyword evidence="4" id="KW-0378">Hydrolase</keyword>
<protein>
    <submittedName>
        <fullName evidence="8">NUDIX domain protein</fullName>
    </submittedName>
</protein>
<evidence type="ECO:0000313" key="9">
    <source>
        <dbReference type="Proteomes" id="UP000280861"/>
    </source>
</evidence>
<dbReference type="SUPFAM" id="SSF55811">
    <property type="entry name" value="Nudix"/>
    <property type="match status" value="1"/>
</dbReference>
<organism evidence="8 9">
    <name type="scientific">Arthrobacter ulcerisalmonis</name>
    <dbReference type="NCBI Taxonomy" id="2483813"/>
    <lineage>
        <taxon>Bacteria</taxon>
        <taxon>Bacillati</taxon>
        <taxon>Actinomycetota</taxon>
        <taxon>Actinomycetes</taxon>
        <taxon>Micrococcales</taxon>
        <taxon>Micrococcaceae</taxon>
        <taxon>Arthrobacter</taxon>
    </lineage>
</organism>
<keyword evidence="6" id="KW-0464">Manganese</keyword>
<evidence type="ECO:0000256" key="5">
    <source>
        <dbReference type="ARBA" id="ARBA00022842"/>
    </source>
</evidence>
<dbReference type="EMBL" id="UXAU01000015">
    <property type="protein sequence ID" value="VDC22430.1"/>
    <property type="molecule type" value="Genomic_DNA"/>
</dbReference>
<evidence type="ECO:0000256" key="1">
    <source>
        <dbReference type="ARBA" id="ARBA00001936"/>
    </source>
</evidence>
<gene>
    <name evidence="8" type="ORF">PSET11_00955</name>
</gene>